<dbReference type="EMBL" id="CAPB01000001">
    <property type="protein sequence ID" value="CCO91997.1"/>
    <property type="molecule type" value="Genomic_DNA"/>
</dbReference>
<comment type="caution">
    <text evidence="1">The sequence shown here is derived from an EMBL/GenBank/DDBJ whole genome shotgun (WGS) entry which is preliminary data.</text>
</comment>
<protein>
    <submittedName>
        <fullName evidence="1">Uncharacterized protein</fullName>
    </submittedName>
</protein>
<reference evidence="1 2" key="1">
    <citation type="submission" date="2012-11" db="EMBL/GenBank/DDBJ databases">
        <authorList>
            <person name="Linke B."/>
        </authorList>
    </citation>
    <scope>NUCLEOTIDE SEQUENCE [LARGE SCALE GENOMIC DNA]</scope>
    <source>
        <strain evidence="2">CFBP 1232</strain>
    </source>
</reference>
<accession>A0A830ZY12</accession>
<organism evidence="1 2">
    <name type="scientific">Erwinia amylovora NBRC 12687 = CFBP 1232</name>
    <dbReference type="NCBI Taxonomy" id="1219359"/>
    <lineage>
        <taxon>Bacteria</taxon>
        <taxon>Pseudomonadati</taxon>
        <taxon>Pseudomonadota</taxon>
        <taxon>Gammaproteobacteria</taxon>
        <taxon>Enterobacterales</taxon>
        <taxon>Erwiniaceae</taxon>
        <taxon>Erwinia</taxon>
    </lineage>
</organism>
<evidence type="ECO:0000313" key="1">
    <source>
        <dbReference type="EMBL" id="CCO91997.1"/>
    </source>
</evidence>
<evidence type="ECO:0000313" key="2">
    <source>
        <dbReference type="Proteomes" id="UP000013111"/>
    </source>
</evidence>
<proteinExistence type="predicted"/>
<dbReference type="Proteomes" id="UP000013111">
    <property type="component" value="Unassembled WGS sequence"/>
</dbReference>
<reference evidence="1 2" key="2">
    <citation type="submission" date="2013-04" db="EMBL/GenBank/DDBJ databases">
        <title>Comparative genomics of 12 strains of Erwinia amylovora identifies a pan-genome with a large conserved core and provides insights into host specificity.</title>
        <authorList>
            <person name="Mann R.A."/>
            <person name="Smits T.H.M."/>
            <person name="Buehlmann A."/>
            <person name="Blom J."/>
            <person name="Goesmann A."/>
            <person name="Frey J.E."/>
            <person name="Plummer K.M."/>
            <person name="Beer S.V."/>
            <person name="Luck J."/>
            <person name="Duffy B."/>
            <person name="Rodoni B."/>
        </authorList>
    </citation>
    <scope>NUCLEOTIDE SEQUENCE [LARGE SCALE GENOMIC DNA]</scope>
    <source>
        <strain evidence="2">CFBP 1232</strain>
    </source>
</reference>
<sequence>MYTLGKTTDIDWHLVICTCEIIEKNNNLTFLTMLMLKSRS</sequence>
<name>A0A830ZY12_ERWAM</name>
<dbReference type="AlphaFoldDB" id="A0A830ZY12"/>
<gene>
    <name evidence="1" type="ORF">BN437_0016</name>
</gene>